<feature type="domain" description="Pterin-binding" evidence="1">
    <location>
        <begin position="1"/>
        <end position="28"/>
    </location>
</feature>
<dbReference type="PROSITE" id="PS50972">
    <property type="entry name" value="PTERIN_BINDING"/>
    <property type="match status" value="1"/>
</dbReference>
<dbReference type="InterPro" id="IPR011005">
    <property type="entry name" value="Dihydropteroate_synth-like_sf"/>
</dbReference>
<evidence type="ECO:0000313" key="2">
    <source>
        <dbReference type="EMBL" id="SVD80314.1"/>
    </source>
</evidence>
<dbReference type="Gene3D" id="3.20.20.20">
    <property type="entry name" value="Dihydropteroate synthase-like"/>
    <property type="match status" value="1"/>
</dbReference>
<protein>
    <recommendedName>
        <fullName evidence="1">Pterin-binding domain-containing protein</fullName>
    </recommendedName>
</protein>
<proteinExistence type="predicted"/>
<accession>A0A382YAS6</accession>
<dbReference type="EMBL" id="UINC01174274">
    <property type="protein sequence ID" value="SVD80314.1"/>
    <property type="molecule type" value="Genomic_DNA"/>
</dbReference>
<evidence type="ECO:0000259" key="1">
    <source>
        <dbReference type="PROSITE" id="PS50972"/>
    </source>
</evidence>
<reference evidence="2" key="1">
    <citation type="submission" date="2018-05" db="EMBL/GenBank/DDBJ databases">
        <authorList>
            <person name="Lanie J.A."/>
            <person name="Ng W.-L."/>
            <person name="Kazmierczak K.M."/>
            <person name="Andrzejewski T.M."/>
            <person name="Davidsen T.M."/>
            <person name="Wayne K.J."/>
            <person name="Tettelin H."/>
            <person name="Glass J.I."/>
            <person name="Rusch D."/>
            <person name="Podicherti R."/>
            <person name="Tsui H.-C.T."/>
            <person name="Winkler M.E."/>
        </authorList>
    </citation>
    <scope>NUCLEOTIDE SEQUENCE</scope>
</reference>
<feature type="non-terminal residue" evidence="2">
    <location>
        <position position="1"/>
    </location>
</feature>
<dbReference type="InterPro" id="IPR000489">
    <property type="entry name" value="Pterin-binding_dom"/>
</dbReference>
<name>A0A382YAS6_9ZZZZ</name>
<dbReference type="AlphaFoldDB" id="A0A382YAS6"/>
<dbReference type="GO" id="GO:0042558">
    <property type="term" value="P:pteridine-containing compound metabolic process"/>
    <property type="evidence" value="ECO:0007669"/>
    <property type="project" value="InterPro"/>
</dbReference>
<dbReference type="SUPFAM" id="SSF51717">
    <property type="entry name" value="Dihydropteroate synthetase-like"/>
    <property type="match status" value="1"/>
</dbReference>
<gene>
    <name evidence="2" type="ORF">METZ01_LOCUS433168</name>
</gene>
<organism evidence="2">
    <name type="scientific">marine metagenome</name>
    <dbReference type="NCBI Taxonomy" id="408172"/>
    <lineage>
        <taxon>unclassified sequences</taxon>
        <taxon>metagenomes</taxon>
        <taxon>ecological metagenomes</taxon>
    </lineage>
</organism>
<sequence length="36" mass="3820">LGIAARAIDLGVDIIRVHDVAEHSDLFSAMSALEVD</sequence>